<dbReference type="Gene3D" id="3.20.20.70">
    <property type="entry name" value="Aldolase class I"/>
    <property type="match status" value="1"/>
</dbReference>
<accession>A0ABQ1M217</accession>
<dbReference type="InterPro" id="IPR013785">
    <property type="entry name" value="Aldolase_TIM"/>
</dbReference>
<keyword evidence="3" id="KW-1185">Reference proteome</keyword>
<evidence type="ECO:0008006" key="4">
    <source>
        <dbReference type="Google" id="ProtNLM"/>
    </source>
</evidence>
<dbReference type="PANTHER" id="PTHR46911">
    <property type="match status" value="1"/>
</dbReference>
<reference evidence="3" key="1">
    <citation type="journal article" date="2019" name="Int. J. Syst. Evol. Microbiol.">
        <title>The Global Catalogue of Microorganisms (GCM) 10K type strain sequencing project: providing services to taxonomists for standard genome sequencing and annotation.</title>
        <authorList>
            <consortium name="The Broad Institute Genomics Platform"/>
            <consortium name="The Broad Institute Genome Sequencing Center for Infectious Disease"/>
            <person name="Wu L."/>
            <person name="Ma J."/>
        </authorList>
    </citation>
    <scope>NUCLEOTIDE SEQUENCE [LARGE SCALE GENOMIC DNA]</scope>
    <source>
        <strain evidence="3">CGMCC 1.15103</strain>
    </source>
</reference>
<organism evidence="2 3">
    <name type="scientific">Paraburkholderia caffeinilytica</name>
    <dbReference type="NCBI Taxonomy" id="1761016"/>
    <lineage>
        <taxon>Bacteria</taxon>
        <taxon>Pseudomonadati</taxon>
        <taxon>Pseudomonadota</taxon>
        <taxon>Betaproteobacteria</taxon>
        <taxon>Burkholderiales</taxon>
        <taxon>Burkholderiaceae</taxon>
        <taxon>Paraburkholderia</taxon>
    </lineage>
</organism>
<dbReference type="SUPFAM" id="SSF51569">
    <property type="entry name" value="Aldolase"/>
    <property type="match status" value="1"/>
</dbReference>
<name>A0ABQ1M217_9BURK</name>
<dbReference type="Proteomes" id="UP000602004">
    <property type="component" value="Unassembled WGS sequence"/>
</dbReference>
<evidence type="ECO:0000256" key="1">
    <source>
        <dbReference type="SAM" id="MobiDB-lite"/>
    </source>
</evidence>
<gene>
    <name evidence="2" type="ORF">GCM10011400_19710</name>
</gene>
<sequence length="88" mass="9820">MTAAICFKEIEVGFPSVSQTDFDFVRKLIEEKRIPDDVTIEAFVPSRASSRNTFRCGLILTGRSSIRPKPSTRPNSRPGAHRALTQRG</sequence>
<protein>
    <recommendedName>
        <fullName evidence="4">2-isopropylmalate synthase</fullName>
    </recommendedName>
</protein>
<comment type="caution">
    <text evidence="2">The sequence shown here is derived from an EMBL/GenBank/DDBJ whole genome shotgun (WGS) entry which is preliminary data.</text>
</comment>
<evidence type="ECO:0000313" key="2">
    <source>
        <dbReference type="EMBL" id="GGC33109.1"/>
    </source>
</evidence>
<feature type="region of interest" description="Disordered" evidence="1">
    <location>
        <begin position="63"/>
        <end position="88"/>
    </location>
</feature>
<proteinExistence type="predicted"/>
<evidence type="ECO:0000313" key="3">
    <source>
        <dbReference type="Proteomes" id="UP000602004"/>
    </source>
</evidence>
<dbReference type="PANTHER" id="PTHR46911:SF1">
    <property type="entry name" value="2-ISOPROPYLMALATE SYNTHASE"/>
    <property type="match status" value="1"/>
</dbReference>
<dbReference type="EMBL" id="BMHL01000003">
    <property type="protein sequence ID" value="GGC33109.1"/>
    <property type="molecule type" value="Genomic_DNA"/>
</dbReference>